<sequence>MARTFSDRRTSVVRREVPPTKFARQAVVAAPAFVPEAPPQPQGDLGCASIEDIRTVAMRVWPEPVSRVKSRARGLGRLGEHLQRFPGDTWQQRWEASGLNARGNPVRELSAKSDAAASLTQALEAMFALRIIQPTLEAFRSNQFKDYPAAFLTAQNDPELNRYAAAVENADTTRHFKRWARFDVCCALTIQGITFADLTPESFLHYAIATREAAMAAYSISTYVGHLAWQVLHEIGHFPKTTPPTLRAALRAPQMTPTQLVDQYDVASPSVRQLLIDYLDRRSAELDYSSLSSLATILVLNFWKNVEKINPDQADLRLSEATYQQWRAAITLREDGTPRRADGVLFSVRALYFDIQAWAVHEPQRWAIWSVPCPISRSEIRATAKRRRRAKEKTHATIRTLQPLLPALVDYVDSTYDHSRQLLTIATAAEPEQQFVVNSTVYTRLFTVADQRRERLHGTANIRVRDEQTGKAINVTLEEDTAFWSWAIVETLRHSGLRLEELLELSQLSIRQYQRPNGEVIALLVVAPSKTDRERVIPMSAELFHIIACIIRRLTANRATIPLATRYDVHERITTDPQPFLFQRRIGQRNEVMTPGAVGEMLRRVGRRLARQDQRFADIHFRPHDFRRLFATDLVNHGLPIHIGAALLGHLNLETTRGYVAVFEEDVVRHYQAHLQRRRAVRPTSEYRPVTDDEWTEFEEHFDKRKLELGNCGRPYATPCSHEHACIRCPMLHIDPKMISRLGEIETDLVNRRERAETEGWIGEIEGIDLTLSFLRSKRGETERMSRRTISLGIPKLDADHLQKPCLPVPTN</sequence>
<dbReference type="EMBL" id="JAWLVV010000031">
    <property type="protein sequence ID" value="MDV7293776.1"/>
    <property type="molecule type" value="Genomic_DNA"/>
</dbReference>
<dbReference type="InterPro" id="IPR011010">
    <property type="entry name" value="DNA_brk_join_enz"/>
</dbReference>
<dbReference type="PANTHER" id="PTHR30349:SF64">
    <property type="entry name" value="PROPHAGE INTEGRASE INTD-RELATED"/>
    <property type="match status" value="1"/>
</dbReference>
<dbReference type="SUPFAM" id="SSF56349">
    <property type="entry name" value="DNA breaking-rejoining enzymes"/>
    <property type="match status" value="1"/>
</dbReference>
<feature type="domain" description="Tyr recombinase" evidence="2">
    <location>
        <begin position="460"/>
        <end position="672"/>
    </location>
</feature>
<keyword evidence="1" id="KW-0233">DNA recombination</keyword>
<evidence type="ECO:0000313" key="4">
    <source>
        <dbReference type="Proteomes" id="UP001186041"/>
    </source>
</evidence>
<dbReference type="Proteomes" id="UP001186041">
    <property type="component" value="Unassembled WGS sequence"/>
</dbReference>
<evidence type="ECO:0000313" key="3">
    <source>
        <dbReference type="EMBL" id="MDV7293776.1"/>
    </source>
</evidence>
<dbReference type="GO" id="GO:0015074">
    <property type="term" value="P:DNA integration"/>
    <property type="evidence" value="ECO:0007669"/>
    <property type="project" value="InterPro"/>
</dbReference>
<accession>A0AAE4VG51</accession>
<dbReference type="RefSeq" id="WP_317722455.1">
    <property type="nucleotide sequence ID" value="NZ_JAWLVK010000030.1"/>
</dbReference>
<dbReference type="InterPro" id="IPR013762">
    <property type="entry name" value="Integrase-like_cat_sf"/>
</dbReference>
<dbReference type="Pfam" id="PF00589">
    <property type="entry name" value="Phage_integrase"/>
    <property type="match status" value="1"/>
</dbReference>
<evidence type="ECO:0000259" key="2">
    <source>
        <dbReference type="PROSITE" id="PS51898"/>
    </source>
</evidence>
<comment type="caution">
    <text evidence="3">The sequence shown here is derived from an EMBL/GenBank/DDBJ whole genome shotgun (WGS) entry which is preliminary data.</text>
</comment>
<dbReference type="GO" id="GO:0006310">
    <property type="term" value="P:DNA recombination"/>
    <property type="evidence" value="ECO:0007669"/>
    <property type="project" value="UniProtKB-KW"/>
</dbReference>
<reference evidence="3" key="1">
    <citation type="submission" date="2023-10" db="EMBL/GenBank/DDBJ databases">
        <title>Mycolicibacterium fortuitum clinical isolates causing pulmonary infections in humans.</title>
        <authorList>
            <person name="Mejia-Ponce P.M."/>
            <person name="Zenteno-Cuevas R."/>
            <person name="Licona-Cassani C."/>
        </authorList>
    </citation>
    <scope>NUCLEOTIDE SEQUENCE</scope>
    <source>
        <strain evidence="3">M8</strain>
    </source>
</reference>
<dbReference type="PROSITE" id="PS51898">
    <property type="entry name" value="TYR_RECOMBINASE"/>
    <property type="match status" value="1"/>
</dbReference>
<dbReference type="PANTHER" id="PTHR30349">
    <property type="entry name" value="PHAGE INTEGRASE-RELATED"/>
    <property type="match status" value="1"/>
</dbReference>
<proteinExistence type="predicted"/>
<dbReference type="GO" id="GO:0003677">
    <property type="term" value="F:DNA binding"/>
    <property type="evidence" value="ECO:0007669"/>
    <property type="project" value="InterPro"/>
</dbReference>
<dbReference type="AlphaFoldDB" id="A0AAE4VG51"/>
<dbReference type="CDD" id="cd00397">
    <property type="entry name" value="DNA_BRE_C"/>
    <property type="match status" value="1"/>
</dbReference>
<dbReference type="InterPro" id="IPR002104">
    <property type="entry name" value="Integrase_catalytic"/>
</dbReference>
<dbReference type="Gene3D" id="1.10.443.10">
    <property type="entry name" value="Intergrase catalytic core"/>
    <property type="match status" value="1"/>
</dbReference>
<name>A0AAE4VG51_MYCFO</name>
<gene>
    <name evidence="3" type="ORF">R4485_26850</name>
</gene>
<dbReference type="InterPro" id="IPR050090">
    <property type="entry name" value="Tyrosine_recombinase_XerCD"/>
</dbReference>
<evidence type="ECO:0000256" key="1">
    <source>
        <dbReference type="ARBA" id="ARBA00023172"/>
    </source>
</evidence>
<protein>
    <submittedName>
        <fullName evidence="3">Tyrosine-type recombinase/integrase</fullName>
    </submittedName>
</protein>
<organism evidence="3 4">
    <name type="scientific">Mycolicibacterium fortuitum</name>
    <name type="common">Mycobacterium fortuitum</name>
    <dbReference type="NCBI Taxonomy" id="1766"/>
    <lineage>
        <taxon>Bacteria</taxon>
        <taxon>Bacillati</taxon>
        <taxon>Actinomycetota</taxon>
        <taxon>Actinomycetes</taxon>
        <taxon>Mycobacteriales</taxon>
        <taxon>Mycobacteriaceae</taxon>
        <taxon>Mycolicibacterium</taxon>
    </lineage>
</organism>